<evidence type="ECO:0000313" key="3">
    <source>
        <dbReference type="Proteomes" id="UP000018872"/>
    </source>
</evidence>
<gene>
    <name evidence="2" type="ORF">T229_06820</name>
</gene>
<name>W2CCR2_9BACT</name>
<dbReference type="InterPro" id="IPR035386">
    <property type="entry name" value="Arm-DNA-bind_5"/>
</dbReference>
<accession>W2CCR2</accession>
<dbReference type="AlphaFoldDB" id="W2CCR2"/>
<organism evidence="2 3">
    <name type="scientific">Tannerella sp. oral taxon BU063 isolate Cell 5</name>
    <dbReference type="NCBI Taxonomy" id="1410950"/>
    <lineage>
        <taxon>Bacteria</taxon>
        <taxon>Pseudomonadati</taxon>
        <taxon>Bacteroidota</taxon>
        <taxon>Bacteroidia</taxon>
        <taxon>Bacteroidales</taxon>
        <taxon>Tannerellaceae</taxon>
        <taxon>Tannerella</taxon>
    </lineage>
</organism>
<dbReference type="EMBL" id="AYYC01000607">
    <property type="protein sequence ID" value="ETK04828.1"/>
    <property type="molecule type" value="Genomic_DNA"/>
</dbReference>
<protein>
    <recommendedName>
        <fullName evidence="1">Arm DNA-binding domain-containing protein</fullName>
    </recommendedName>
</protein>
<reference evidence="2 3" key="1">
    <citation type="submission" date="2013-11" db="EMBL/GenBank/DDBJ databases">
        <title>Single cell genomics of uncultured Tannerella BU063 (oral taxon 286).</title>
        <authorList>
            <person name="Beall C.J."/>
            <person name="Campbell A.G."/>
            <person name="Griffen A.L."/>
            <person name="Podar M."/>
            <person name="Leys E.J."/>
        </authorList>
    </citation>
    <scope>NUCLEOTIDE SEQUENCE [LARGE SCALE GENOMIC DNA]</scope>
    <source>
        <strain evidence="2">Cell 5</strain>
    </source>
</reference>
<dbReference type="Proteomes" id="UP000018872">
    <property type="component" value="Unassembled WGS sequence"/>
</dbReference>
<evidence type="ECO:0000313" key="2">
    <source>
        <dbReference type="EMBL" id="ETK04828.1"/>
    </source>
</evidence>
<feature type="domain" description="Arm DNA-binding" evidence="1">
    <location>
        <begin position="9"/>
        <end position="51"/>
    </location>
</feature>
<feature type="non-terminal residue" evidence="2">
    <location>
        <position position="55"/>
    </location>
</feature>
<proteinExistence type="predicted"/>
<sequence>MRSTFKILFYINRQKTKTDGKTAIFCRITIDGKSTVMATGEECLPDAWNSRQGIT</sequence>
<comment type="caution">
    <text evidence="2">The sequence shown here is derived from an EMBL/GenBank/DDBJ whole genome shotgun (WGS) entry which is preliminary data.</text>
</comment>
<dbReference type="Pfam" id="PF17293">
    <property type="entry name" value="Arm-DNA-bind_5"/>
    <property type="match status" value="1"/>
</dbReference>
<evidence type="ECO:0000259" key="1">
    <source>
        <dbReference type="Pfam" id="PF17293"/>
    </source>
</evidence>